<proteinExistence type="predicted"/>
<dbReference type="EMBL" id="GBRH01236064">
    <property type="protein sequence ID" value="JAD61831.1"/>
    <property type="molecule type" value="Transcribed_RNA"/>
</dbReference>
<accession>A0A0A9BEQ3</accession>
<organism evidence="1">
    <name type="scientific">Arundo donax</name>
    <name type="common">Giant reed</name>
    <name type="synonym">Donax arundinaceus</name>
    <dbReference type="NCBI Taxonomy" id="35708"/>
    <lineage>
        <taxon>Eukaryota</taxon>
        <taxon>Viridiplantae</taxon>
        <taxon>Streptophyta</taxon>
        <taxon>Embryophyta</taxon>
        <taxon>Tracheophyta</taxon>
        <taxon>Spermatophyta</taxon>
        <taxon>Magnoliopsida</taxon>
        <taxon>Liliopsida</taxon>
        <taxon>Poales</taxon>
        <taxon>Poaceae</taxon>
        <taxon>PACMAD clade</taxon>
        <taxon>Arundinoideae</taxon>
        <taxon>Arundineae</taxon>
        <taxon>Arundo</taxon>
    </lineage>
</organism>
<reference evidence="1" key="1">
    <citation type="submission" date="2014-09" db="EMBL/GenBank/DDBJ databases">
        <authorList>
            <person name="Magalhaes I.L.F."/>
            <person name="Oliveira U."/>
            <person name="Santos F.R."/>
            <person name="Vidigal T.H.D.A."/>
            <person name="Brescovit A.D."/>
            <person name="Santos A.J."/>
        </authorList>
    </citation>
    <scope>NUCLEOTIDE SEQUENCE</scope>
    <source>
        <tissue evidence="1">Shoot tissue taken approximately 20 cm above the soil surface</tissue>
    </source>
</reference>
<reference evidence="1" key="2">
    <citation type="journal article" date="2015" name="Data Brief">
        <title>Shoot transcriptome of the giant reed, Arundo donax.</title>
        <authorList>
            <person name="Barrero R.A."/>
            <person name="Guerrero F.D."/>
            <person name="Moolhuijzen P."/>
            <person name="Goolsby J.A."/>
            <person name="Tidwell J."/>
            <person name="Bellgard S.E."/>
            <person name="Bellgard M.I."/>
        </authorList>
    </citation>
    <scope>NUCLEOTIDE SEQUENCE</scope>
    <source>
        <tissue evidence="1">Shoot tissue taken approximately 20 cm above the soil surface</tissue>
    </source>
</reference>
<protein>
    <submittedName>
        <fullName evidence="1">Uncharacterized protein</fullName>
    </submittedName>
</protein>
<name>A0A0A9BEQ3_ARUDO</name>
<dbReference type="AlphaFoldDB" id="A0A0A9BEQ3"/>
<evidence type="ECO:0000313" key="1">
    <source>
        <dbReference type="EMBL" id="JAD61831.1"/>
    </source>
</evidence>
<sequence length="40" mass="4590">MSFNYYFSAMMLIDGSLMLDMVIFKSFSTGTSYICNCQQT</sequence>